<accession>A0ABU5INV2</accession>
<evidence type="ECO:0000313" key="2">
    <source>
        <dbReference type="Proteomes" id="UP001293718"/>
    </source>
</evidence>
<dbReference type="Proteomes" id="UP001293718">
    <property type="component" value="Unassembled WGS sequence"/>
</dbReference>
<protein>
    <submittedName>
        <fullName evidence="1">Uncharacterized protein</fullName>
    </submittedName>
</protein>
<reference evidence="1 2" key="1">
    <citation type="submission" date="2023-11" db="EMBL/GenBank/DDBJ databases">
        <title>Draft genome of Azohydromonas lata strain H1 (DSM1123), a polyhydroxyalkanoate producer.</title>
        <authorList>
            <person name="Traversa D."/>
            <person name="D'Addabbo P."/>
            <person name="Pazzani C."/>
            <person name="Manzari C."/>
            <person name="Chiara M."/>
            <person name="Scrascia M."/>
        </authorList>
    </citation>
    <scope>NUCLEOTIDE SEQUENCE [LARGE SCALE GENOMIC DNA]</scope>
    <source>
        <strain evidence="1 2">H1</strain>
    </source>
</reference>
<sequence>MGNVTRESHAVNANTLAAAIRKKRNLVFMGHDCQRACHSAAFDYRLAVLAAVWKVRDSGSDDALSGGIAARPSPSRSVLFDTRVGHHAVRLWSSAGSLHEC</sequence>
<dbReference type="RefSeq" id="WP_322467988.1">
    <property type="nucleotide sequence ID" value="NZ_JAXOJX010000074.1"/>
</dbReference>
<proteinExistence type="predicted"/>
<name>A0ABU5INV2_9BURK</name>
<evidence type="ECO:0000313" key="1">
    <source>
        <dbReference type="EMBL" id="MDZ5460579.1"/>
    </source>
</evidence>
<dbReference type="EMBL" id="JAXOJX010000074">
    <property type="protein sequence ID" value="MDZ5460579.1"/>
    <property type="molecule type" value="Genomic_DNA"/>
</dbReference>
<gene>
    <name evidence="1" type="ORF">SM757_28765</name>
</gene>
<comment type="caution">
    <text evidence="1">The sequence shown here is derived from an EMBL/GenBank/DDBJ whole genome shotgun (WGS) entry which is preliminary data.</text>
</comment>
<keyword evidence="2" id="KW-1185">Reference proteome</keyword>
<organism evidence="1 2">
    <name type="scientific">Azohydromonas lata</name>
    <dbReference type="NCBI Taxonomy" id="45677"/>
    <lineage>
        <taxon>Bacteria</taxon>
        <taxon>Pseudomonadati</taxon>
        <taxon>Pseudomonadota</taxon>
        <taxon>Betaproteobacteria</taxon>
        <taxon>Burkholderiales</taxon>
        <taxon>Sphaerotilaceae</taxon>
        <taxon>Azohydromonas</taxon>
    </lineage>
</organism>